<sequence>MPGRRSGTTIGWLVLLLAGQVLALVALWRFAVRTRRGQLLDTIALTGNTIGQQRIDGLVDTILSAMSVVSLLAATAVIGFIALIRGRIALAVVTTLLIAGANVTTQVLKHFLYRPDLGVDPDRAAVGNTLPSGHATVAASVAVALVLVLPPRVRGWGALVAAGYAALAGVATLSAGWHRPSDAVAALLVVGGWAAVAGLLLLFVQGADAQVEPGDKHRIATTILVLAGVFLVAAAAVALTLTGDVLSVPPEQLSRRRLLVAYAGSAAGIAGVASLLMALVLTTVHRVVPRHTG</sequence>
<dbReference type="SMART" id="SM00014">
    <property type="entry name" value="acidPPc"/>
    <property type="match status" value="1"/>
</dbReference>
<evidence type="ECO:0000313" key="3">
    <source>
        <dbReference type="EMBL" id="MBB4961884.1"/>
    </source>
</evidence>
<feature type="transmembrane region" description="Helical" evidence="1">
    <location>
        <begin position="90"/>
        <end position="112"/>
    </location>
</feature>
<feature type="transmembrane region" description="Helical" evidence="1">
    <location>
        <begin position="62"/>
        <end position="83"/>
    </location>
</feature>
<proteinExistence type="predicted"/>
<feature type="transmembrane region" description="Helical" evidence="1">
    <location>
        <begin position="259"/>
        <end position="281"/>
    </location>
</feature>
<keyword evidence="1" id="KW-0812">Transmembrane</keyword>
<dbReference type="Proteomes" id="UP000578819">
    <property type="component" value="Unassembled WGS sequence"/>
</dbReference>
<dbReference type="EMBL" id="JACHJW010000001">
    <property type="protein sequence ID" value="MBB4961884.1"/>
    <property type="molecule type" value="Genomic_DNA"/>
</dbReference>
<dbReference type="SUPFAM" id="SSF48317">
    <property type="entry name" value="Acid phosphatase/Vanadium-dependent haloperoxidase"/>
    <property type="match status" value="1"/>
</dbReference>
<feature type="transmembrane region" description="Helical" evidence="1">
    <location>
        <begin position="132"/>
        <end position="149"/>
    </location>
</feature>
<evidence type="ECO:0000256" key="1">
    <source>
        <dbReference type="SAM" id="Phobius"/>
    </source>
</evidence>
<protein>
    <submittedName>
        <fullName evidence="3">Membrane-associated phospholipid phosphatase</fullName>
    </submittedName>
</protein>
<feature type="transmembrane region" description="Helical" evidence="1">
    <location>
        <begin position="183"/>
        <end position="207"/>
    </location>
</feature>
<dbReference type="InterPro" id="IPR000326">
    <property type="entry name" value="PAP2/HPO"/>
</dbReference>
<dbReference type="InterPro" id="IPR036938">
    <property type="entry name" value="PAP2/HPO_sf"/>
</dbReference>
<dbReference type="Pfam" id="PF01569">
    <property type="entry name" value="PAP2"/>
    <property type="match status" value="1"/>
</dbReference>
<name>A0A7W7SVV9_9ACTN</name>
<feature type="transmembrane region" description="Helical" evidence="1">
    <location>
        <begin position="219"/>
        <end position="239"/>
    </location>
</feature>
<accession>A0A7W7SVV9</accession>
<keyword evidence="1" id="KW-1133">Transmembrane helix</keyword>
<feature type="domain" description="Phosphatidic acid phosphatase type 2/haloperoxidase" evidence="2">
    <location>
        <begin position="91"/>
        <end position="198"/>
    </location>
</feature>
<feature type="transmembrane region" description="Helical" evidence="1">
    <location>
        <begin position="156"/>
        <end position="177"/>
    </location>
</feature>
<keyword evidence="1" id="KW-0472">Membrane</keyword>
<dbReference type="Gene3D" id="1.20.144.10">
    <property type="entry name" value="Phosphatidic acid phosphatase type 2/haloperoxidase"/>
    <property type="match status" value="1"/>
</dbReference>
<evidence type="ECO:0000313" key="4">
    <source>
        <dbReference type="Proteomes" id="UP000578819"/>
    </source>
</evidence>
<gene>
    <name evidence="3" type="ORF">FHR38_005617</name>
</gene>
<dbReference type="AlphaFoldDB" id="A0A7W7SVV9"/>
<keyword evidence="4" id="KW-1185">Reference proteome</keyword>
<reference evidence="3 4" key="1">
    <citation type="submission" date="2020-08" db="EMBL/GenBank/DDBJ databases">
        <title>Sequencing the genomes of 1000 actinobacteria strains.</title>
        <authorList>
            <person name="Klenk H.-P."/>
        </authorList>
    </citation>
    <scope>NUCLEOTIDE SEQUENCE [LARGE SCALE GENOMIC DNA]</scope>
    <source>
        <strain evidence="3 4">DSM 45886</strain>
    </source>
</reference>
<dbReference type="RefSeq" id="WP_184537723.1">
    <property type="nucleotide sequence ID" value="NZ_JACHJW010000001.1"/>
</dbReference>
<evidence type="ECO:0000259" key="2">
    <source>
        <dbReference type="SMART" id="SM00014"/>
    </source>
</evidence>
<comment type="caution">
    <text evidence="3">The sequence shown here is derived from an EMBL/GenBank/DDBJ whole genome shotgun (WGS) entry which is preliminary data.</text>
</comment>
<organism evidence="3 4">
    <name type="scientific">Micromonospora polyrhachis</name>
    <dbReference type="NCBI Taxonomy" id="1282883"/>
    <lineage>
        <taxon>Bacteria</taxon>
        <taxon>Bacillati</taxon>
        <taxon>Actinomycetota</taxon>
        <taxon>Actinomycetes</taxon>
        <taxon>Micromonosporales</taxon>
        <taxon>Micromonosporaceae</taxon>
        <taxon>Micromonospora</taxon>
    </lineage>
</organism>
<feature type="transmembrane region" description="Helical" evidence="1">
    <location>
        <begin position="12"/>
        <end position="31"/>
    </location>
</feature>